<feature type="region of interest" description="Disordered" evidence="2">
    <location>
        <begin position="431"/>
        <end position="451"/>
    </location>
</feature>
<dbReference type="PROSITE" id="PS50005">
    <property type="entry name" value="TPR"/>
    <property type="match status" value="2"/>
</dbReference>
<sequence length="451" mass="46935">MEGTTLEETTDRLRSLLRQKVPELLLQAECGGGLELPSPLPWGFASVPSLYELADTAEKELYDMQQMYDSRRRRGGGGGGGSCREEEQQPVQQAEEQPGQQQPLEQEEQRQQQPEAFSGQGGGEAGDMPGEVASSPQAAGEPPPVAVVAGDGEAGIAAETAEGGSLAGGEGIRVEGTEGQQRDAAASLEGGGGAAPAGRGAAGSGGNEGGGAGGKAEGAGGGEGPGPEAAPEGGDDAEGAAEDRTLEAAGTSPHEGRSCLQGSQPCPDANALLPDEPPRRPYACTAFYDSLLQSRTYRSPHCEGAMVEALGLGELYEGLAGSGLRPPPAREQLEALRGLLRGHINARWALEAVKQGVAAAKQGNYTEAHKCYSRALELDPGNAEAYVARGAAHANQRSFQEAERDLRHALDLDPGHRNAANYLDAVLRHVDEQQQQQQRRQQEEETLAAAA</sequence>
<dbReference type="Proteomes" id="UP001054857">
    <property type="component" value="Unassembled WGS sequence"/>
</dbReference>
<organism evidence="3 4">
    <name type="scientific">Astrephomene gubernaculifera</name>
    <dbReference type="NCBI Taxonomy" id="47775"/>
    <lineage>
        <taxon>Eukaryota</taxon>
        <taxon>Viridiplantae</taxon>
        <taxon>Chlorophyta</taxon>
        <taxon>core chlorophytes</taxon>
        <taxon>Chlorophyceae</taxon>
        <taxon>CS clade</taxon>
        <taxon>Chlamydomonadales</taxon>
        <taxon>Astrephomenaceae</taxon>
        <taxon>Astrephomene</taxon>
    </lineage>
</organism>
<dbReference type="InterPro" id="IPR039190">
    <property type="entry name" value="TTC14"/>
</dbReference>
<keyword evidence="1" id="KW-0802">TPR repeat</keyword>
<feature type="repeat" description="TPR" evidence="1">
    <location>
        <begin position="349"/>
        <end position="382"/>
    </location>
</feature>
<dbReference type="SUPFAM" id="SSF48452">
    <property type="entry name" value="TPR-like"/>
    <property type="match status" value="1"/>
</dbReference>
<dbReference type="InterPro" id="IPR019734">
    <property type="entry name" value="TPR_rpt"/>
</dbReference>
<evidence type="ECO:0000313" key="4">
    <source>
        <dbReference type="Proteomes" id="UP001054857"/>
    </source>
</evidence>
<reference evidence="3 4" key="1">
    <citation type="journal article" date="2021" name="Sci. Rep.">
        <title>Genome sequencing of the multicellular alga Astrephomene provides insights into convergent evolution of germ-soma differentiation.</title>
        <authorList>
            <person name="Yamashita S."/>
            <person name="Yamamoto K."/>
            <person name="Matsuzaki R."/>
            <person name="Suzuki S."/>
            <person name="Yamaguchi H."/>
            <person name="Hirooka S."/>
            <person name="Minakuchi Y."/>
            <person name="Miyagishima S."/>
            <person name="Kawachi M."/>
            <person name="Toyoda A."/>
            <person name="Nozaki H."/>
        </authorList>
    </citation>
    <scope>NUCLEOTIDE SEQUENCE [LARGE SCALE GENOMIC DNA]</scope>
    <source>
        <strain evidence="3 4">NIES-4017</strain>
    </source>
</reference>
<dbReference type="EMBL" id="BMAR01000001">
    <property type="protein sequence ID" value="GFR41162.1"/>
    <property type="molecule type" value="Genomic_DNA"/>
</dbReference>
<dbReference type="InterPro" id="IPR011990">
    <property type="entry name" value="TPR-like_helical_dom_sf"/>
</dbReference>
<evidence type="ECO:0000256" key="1">
    <source>
        <dbReference type="PROSITE-ProRule" id="PRU00339"/>
    </source>
</evidence>
<evidence type="ECO:0000313" key="3">
    <source>
        <dbReference type="EMBL" id="GFR41162.1"/>
    </source>
</evidence>
<dbReference type="SMART" id="SM00028">
    <property type="entry name" value="TPR"/>
    <property type="match status" value="2"/>
</dbReference>
<evidence type="ECO:0000256" key="2">
    <source>
        <dbReference type="SAM" id="MobiDB-lite"/>
    </source>
</evidence>
<feature type="region of interest" description="Disordered" evidence="2">
    <location>
        <begin position="68"/>
        <end position="263"/>
    </location>
</feature>
<comment type="caution">
    <text evidence="3">The sequence shown here is derived from an EMBL/GenBank/DDBJ whole genome shotgun (WGS) entry which is preliminary data.</text>
</comment>
<keyword evidence="4" id="KW-1185">Reference proteome</keyword>
<feature type="repeat" description="TPR" evidence="1">
    <location>
        <begin position="383"/>
        <end position="416"/>
    </location>
</feature>
<protein>
    <submittedName>
        <fullName evidence="3">Uncharacterized protein</fullName>
    </submittedName>
</protein>
<feature type="compositionally biased region" description="Low complexity" evidence="2">
    <location>
        <begin position="146"/>
        <end position="164"/>
    </location>
</feature>
<feature type="compositionally biased region" description="Low complexity" evidence="2">
    <location>
        <begin position="89"/>
        <end position="104"/>
    </location>
</feature>
<dbReference type="PANTHER" id="PTHR23184:SF9">
    <property type="entry name" value="TETRATRICOPEPTIDE REPEAT PROTEIN 14"/>
    <property type="match status" value="1"/>
</dbReference>
<dbReference type="Gene3D" id="1.25.40.10">
    <property type="entry name" value="Tetratricopeptide repeat domain"/>
    <property type="match status" value="1"/>
</dbReference>
<gene>
    <name evidence="3" type="ORF">Agub_g1827</name>
</gene>
<accession>A0AAD3DI62</accession>
<name>A0AAD3DI62_9CHLO</name>
<proteinExistence type="predicted"/>
<dbReference type="AlphaFoldDB" id="A0AAD3DI62"/>
<dbReference type="Pfam" id="PF13414">
    <property type="entry name" value="TPR_11"/>
    <property type="match status" value="1"/>
</dbReference>
<dbReference type="PANTHER" id="PTHR23184">
    <property type="entry name" value="TETRATRICOPEPTIDE REPEAT PROTEIN 14"/>
    <property type="match status" value="1"/>
</dbReference>
<feature type="compositionally biased region" description="Gly residues" evidence="2">
    <location>
        <begin position="189"/>
        <end position="225"/>
    </location>
</feature>
<feature type="non-terminal residue" evidence="3">
    <location>
        <position position="451"/>
    </location>
</feature>